<keyword evidence="1 4" id="KW-0489">Methyltransferase</keyword>
<evidence type="ECO:0000313" key="5">
    <source>
        <dbReference type="Proteomes" id="UP000658514"/>
    </source>
</evidence>
<sequence>MVIDPLLILDNHYQDLNNDGEDIIQGLSQTPKTLPAKYFYDDRGSQLFEEICQLPEYYPTRTEAAILSQYAAEIAQSTGNCELVELGSGSSTKTRLLLDAYRQISDDCRYFPIDISGGILKNSVLELQQAYPEFFIQGLLGTYEQALAHLAAHPWRRSRLIFFLGSSLGNFTPQESEQFFKQIADALKPGDYFLLGIDLQKPKNILEAAYNDSQGVTAAFNLNMLSHLNWRFQGNFDLNLFRHQAIYNVADTQIEMYLHCQASHDVTLETLNLNVGFAAGESILTEISRKFDLVDMQQQLTVQGMKTLKTWTDPQQWFGLILCQRQEIALTIQNSKFKIQN</sequence>
<feature type="domain" description="Histidine-specific methyltransferase SAM-dependent" evidence="3">
    <location>
        <begin position="21"/>
        <end position="324"/>
    </location>
</feature>
<evidence type="ECO:0000259" key="3">
    <source>
        <dbReference type="Pfam" id="PF10017"/>
    </source>
</evidence>
<organism evidence="4 5">
    <name type="scientific">Calothrix parietina FACHB-288</name>
    <dbReference type="NCBI Taxonomy" id="2692896"/>
    <lineage>
        <taxon>Bacteria</taxon>
        <taxon>Bacillati</taxon>
        <taxon>Cyanobacteriota</taxon>
        <taxon>Cyanophyceae</taxon>
        <taxon>Nostocales</taxon>
        <taxon>Calotrichaceae</taxon>
        <taxon>Calothrix</taxon>
    </lineage>
</organism>
<reference evidence="4 5" key="1">
    <citation type="journal article" date="2020" name="ISME J.">
        <title>Comparative genomics reveals insights into cyanobacterial evolution and habitat adaptation.</title>
        <authorList>
            <person name="Chen M.Y."/>
            <person name="Teng W.K."/>
            <person name="Zhao L."/>
            <person name="Hu C.X."/>
            <person name="Zhou Y.K."/>
            <person name="Han B.P."/>
            <person name="Song L.R."/>
            <person name="Shu W.S."/>
        </authorList>
    </citation>
    <scope>NUCLEOTIDE SEQUENCE [LARGE SCALE GENOMIC DNA]</scope>
    <source>
        <strain evidence="4 5">FACHB-288</strain>
    </source>
</reference>
<dbReference type="InterPro" id="IPR017804">
    <property type="entry name" value="MeTrfase_EgtD-like"/>
</dbReference>
<dbReference type="RefSeq" id="WP_190547006.1">
    <property type="nucleotide sequence ID" value="NZ_CAWPNO010000110.1"/>
</dbReference>
<dbReference type="PANTHER" id="PTHR43397:SF1">
    <property type="entry name" value="ERGOTHIONEINE BIOSYNTHESIS PROTEIN 1"/>
    <property type="match status" value="1"/>
</dbReference>
<dbReference type="Gene3D" id="3.40.50.150">
    <property type="entry name" value="Vaccinia Virus protein VP39"/>
    <property type="match status" value="1"/>
</dbReference>
<dbReference type="EMBL" id="JACJQH010000073">
    <property type="protein sequence ID" value="MBD2199995.1"/>
    <property type="molecule type" value="Genomic_DNA"/>
</dbReference>
<dbReference type="GO" id="GO:0052706">
    <property type="term" value="F:L-histidine N(alpha)-methyltransferase activity"/>
    <property type="evidence" value="ECO:0007669"/>
    <property type="project" value="UniProtKB-EC"/>
</dbReference>
<evidence type="ECO:0000313" key="4">
    <source>
        <dbReference type="EMBL" id="MBD2199995.1"/>
    </source>
</evidence>
<proteinExistence type="predicted"/>
<name>A0ABR8AKE3_9CYAN</name>
<comment type="caution">
    <text evidence="4">The sequence shown here is derived from an EMBL/GenBank/DDBJ whole genome shotgun (WGS) entry which is preliminary data.</text>
</comment>
<dbReference type="PIRSF" id="PIRSF018005">
    <property type="entry name" value="UCP018005"/>
    <property type="match status" value="1"/>
</dbReference>
<dbReference type="InterPro" id="IPR019257">
    <property type="entry name" value="MeTrfase_dom"/>
</dbReference>
<keyword evidence="5" id="KW-1185">Reference proteome</keyword>
<dbReference type="GO" id="GO:0032259">
    <property type="term" value="P:methylation"/>
    <property type="evidence" value="ECO:0007669"/>
    <property type="project" value="UniProtKB-KW"/>
</dbReference>
<protein>
    <submittedName>
        <fullName evidence="4">L-histidine N(Alpha)-methyltransferase</fullName>
        <ecNumber evidence="4">2.1.1.44</ecNumber>
    </submittedName>
</protein>
<evidence type="ECO:0000256" key="1">
    <source>
        <dbReference type="ARBA" id="ARBA00022603"/>
    </source>
</evidence>
<gene>
    <name evidence="4" type="primary">egtD</name>
    <name evidence="4" type="ORF">H6G24_31765</name>
</gene>
<dbReference type="InterPro" id="IPR035094">
    <property type="entry name" value="EgtD"/>
</dbReference>
<dbReference type="PANTHER" id="PTHR43397">
    <property type="entry name" value="ERGOTHIONEINE BIOSYNTHESIS PROTEIN 1"/>
    <property type="match status" value="1"/>
</dbReference>
<dbReference type="SUPFAM" id="SSF53335">
    <property type="entry name" value="S-adenosyl-L-methionine-dependent methyltransferases"/>
    <property type="match status" value="1"/>
</dbReference>
<dbReference type="EC" id="2.1.1.44" evidence="4"/>
<dbReference type="InterPro" id="IPR029063">
    <property type="entry name" value="SAM-dependent_MTases_sf"/>
</dbReference>
<keyword evidence="2 4" id="KW-0808">Transferase</keyword>
<dbReference type="NCBIfam" id="TIGR03438">
    <property type="entry name" value="egtD_ergothio"/>
    <property type="match status" value="1"/>
</dbReference>
<dbReference type="InterPro" id="IPR051128">
    <property type="entry name" value="EgtD_Methyltrsf_superfamily"/>
</dbReference>
<evidence type="ECO:0000256" key="2">
    <source>
        <dbReference type="ARBA" id="ARBA00022679"/>
    </source>
</evidence>
<dbReference type="Proteomes" id="UP000658514">
    <property type="component" value="Unassembled WGS sequence"/>
</dbReference>
<accession>A0ABR8AKE3</accession>
<dbReference type="Pfam" id="PF10017">
    <property type="entry name" value="Methyltransf_33"/>
    <property type="match status" value="1"/>
</dbReference>